<name>A0A1M5KLC5_9FLAO</name>
<evidence type="ECO:0000313" key="4">
    <source>
        <dbReference type="EMBL" id="SHG53505.1"/>
    </source>
</evidence>
<dbReference type="AlphaFoldDB" id="A0A1M5KLC5"/>
<dbReference type="Proteomes" id="UP000184532">
    <property type="component" value="Unassembled WGS sequence"/>
</dbReference>
<dbReference type="STRING" id="570519.SAMN04488116_1649"/>
<comment type="subcellular location">
    <subcellularLocation>
        <location evidence="1">Cell outer membrane</location>
    </subcellularLocation>
</comment>
<dbReference type="Gene3D" id="2.60.40.1120">
    <property type="entry name" value="Carboxypeptidase-like, regulatory domain"/>
    <property type="match status" value="1"/>
</dbReference>
<dbReference type="RefSeq" id="WP_073178218.1">
    <property type="nucleotide sequence ID" value="NZ_FQWL01000002.1"/>
</dbReference>
<protein>
    <recommendedName>
        <fullName evidence="6">TonB-dependent Receptor Plug Domain</fullName>
    </recommendedName>
</protein>
<organism evidence="4 5">
    <name type="scientific">Flagellimonas flava</name>
    <dbReference type="NCBI Taxonomy" id="570519"/>
    <lineage>
        <taxon>Bacteria</taxon>
        <taxon>Pseudomonadati</taxon>
        <taxon>Bacteroidota</taxon>
        <taxon>Flavobacteriia</taxon>
        <taxon>Flavobacteriales</taxon>
        <taxon>Flavobacteriaceae</taxon>
        <taxon>Flagellimonas</taxon>
    </lineage>
</organism>
<dbReference type="InterPro" id="IPR008969">
    <property type="entry name" value="CarboxyPept-like_regulatory"/>
</dbReference>
<gene>
    <name evidence="4" type="ORF">SAMN04488116_1649</name>
</gene>
<accession>A0A1M5KLC5</accession>
<dbReference type="SUPFAM" id="SSF49464">
    <property type="entry name" value="Carboxypeptidase regulatory domain-like"/>
    <property type="match status" value="1"/>
</dbReference>
<dbReference type="GO" id="GO:0009279">
    <property type="term" value="C:cell outer membrane"/>
    <property type="evidence" value="ECO:0007669"/>
    <property type="project" value="UniProtKB-SubCell"/>
</dbReference>
<dbReference type="InterPro" id="IPR036942">
    <property type="entry name" value="Beta-barrel_TonB_sf"/>
</dbReference>
<keyword evidence="3" id="KW-0998">Cell outer membrane</keyword>
<evidence type="ECO:0000256" key="1">
    <source>
        <dbReference type="ARBA" id="ARBA00004442"/>
    </source>
</evidence>
<dbReference type="EMBL" id="FQWL01000002">
    <property type="protein sequence ID" value="SHG53505.1"/>
    <property type="molecule type" value="Genomic_DNA"/>
</dbReference>
<dbReference type="SUPFAM" id="SSF56935">
    <property type="entry name" value="Porins"/>
    <property type="match status" value="1"/>
</dbReference>
<evidence type="ECO:0000313" key="5">
    <source>
        <dbReference type="Proteomes" id="UP000184532"/>
    </source>
</evidence>
<evidence type="ECO:0000256" key="2">
    <source>
        <dbReference type="ARBA" id="ARBA00023136"/>
    </source>
</evidence>
<dbReference type="Gene3D" id="2.40.170.20">
    <property type="entry name" value="TonB-dependent receptor, beta-barrel domain"/>
    <property type="match status" value="1"/>
</dbReference>
<evidence type="ECO:0000256" key="3">
    <source>
        <dbReference type="ARBA" id="ARBA00023237"/>
    </source>
</evidence>
<reference evidence="5" key="1">
    <citation type="submission" date="2016-11" db="EMBL/GenBank/DDBJ databases">
        <authorList>
            <person name="Varghese N."/>
            <person name="Submissions S."/>
        </authorList>
    </citation>
    <scope>NUCLEOTIDE SEQUENCE [LARGE SCALE GENOMIC DNA]</scope>
    <source>
        <strain evidence="5">DSM 22638</strain>
    </source>
</reference>
<dbReference type="OrthoDB" id="1453181at2"/>
<keyword evidence="5" id="KW-1185">Reference proteome</keyword>
<sequence length="912" mass="101508">MRTAMFAVVICCTTYVTGQQNTLISGTVKNGFTGKPFPSANLNLNGSKKEFEIDSKGQFTILAAAKGNQTLEISAPEFITKYFELFLDGSTIELGDILLEKDITSEKNDNLITLSDNDFGDDDDLASVSMGILQSTRDVFLNRAAFDFGQAFFKVRGYDSRQGQVLINGISMNKLWDGRPQWNHWGGLNDAIRNQEFSHALATNSYGFGGILGTTNINTRPSGFRPGLRVSTSASNRTYRGRIMATYSSGQSGDGISYAVSSSRRWAKTGYVDGTLYDAYSFFGAMEYKLNPKNSLLATAVLAKNRRGRSAALTQEIYSLMGNRYNPYWGNQNGEIRNSRERVIFEPFVMLNHFMESKKISWVSGIMYQDGITAKSRLAYSNAPNPDPTYYKNVPSYHLNSAIGADFTNTNLALKGFRNHPQIRWEQLYAANTNAADDSAKYILQEDKVQEIQLAVTSSMSWEINSKTKLSLGTSFKNSSANHYAEIKDLLGAGLYWDRDSFSNTQNDLQGNSAKKTGDRIGYDFELLANMVEGFGQLESQGNSWNGFATVSVSSLKLQRNGLFQNERYLENSLGASEQLALSGFGLKAGFTYHITGRHSLSFHGGSMQRPPTIQDMFTNPRENNNVVPDLQKVNITTVDANYYLRLPDVTGRISAFYTRFQHTTDINFFYSDTGLGSDFVQEVVTGLDRLHKGIELGVEYQISNDVKLSVVGNLGDYIFASDPNVQLYFDTSGEQQDLINLEGNVDLGVAKVKGLKLSQGPQTALALGVEYRSPKYWWMGATANYLDENYASISTIVRTNSFLLDPETNATHPEAIPENTVRLLNQQKMDEGYLLNLVGGKSWLVKGKYISTFLSVNNLFDSVFRTGGYEQSRNANFGQMQQDNLSGTPSFGPKYWFSYGRTYFLNLAISL</sequence>
<evidence type="ECO:0008006" key="6">
    <source>
        <dbReference type="Google" id="ProtNLM"/>
    </source>
</evidence>
<proteinExistence type="predicted"/>
<keyword evidence="2" id="KW-0472">Membrane</keyword>